<evidence type="ECO:0000259" key="1">
    <source>
        <dbReference type="SMART" id="SM00587"/>
    </source>
</evidence>
<dbReference type="InterPro" id="IPR052961">
    <property type="entry name" value="Oxido-Kinase-like_Enzymes"/>
</dbReference>
<dbReference type="Pfam" id="PF07914">
    <property type="entry name" value="DUF1679"/>
    <property type="match status" value="1"/>
</dbReference>
<dbReference type="Proteomes" id="UP000218231">
    <property type="component" value="Unassembled WGS sequence"/>
</dbReference>
<dbReference type="PANTHER" id="PTHR23020:SF8">
    <property type="entry name" value="CHK KINASE-LIKE DOMAIN-CONTAINING PROTEIN"/>
    <property type="match status" value="1"/>
</dbReference>
<dbReference type="InterPro" id="IPR012877">
    <property type="entry name" value="Dhs-27"/>
</dbReference>
<dbReference type="SMART" id="SM00587">
    <property type="entry name" value="CHK"/>
    <property type="match status" value="1"/>
</dbReference>
<name>A0A2A2J7K7_9BILA</name>
<gene>
    <name evidence="2" type="ORF">WR25_23619</name>
</gene>
<dbReference type="OrthoDB" id="5813109at2759"/>
<proteinExistence type="predicted"/>
<keyword evidence="3" id="KW-1185">Reference proteome</keyword>
<feature type="domain" description="CHK kinase-like" evidence="1">
    <location>
        <begin position="189"/>
        <end position="371"/>
    </location>
</feature>
<dbReference type="InterPro" id="IPR011009">
    <property type="entry name" value="Kinase-like_dom_sf"/>
</dbReference>
<accession>A0A2A2J7K7</accession>
<dbReference type="InterPro" id="IPR015897">
    <property type="entry name" value="CHK_kinase-like"/>
</dbReference>
<evidence type="ECO:0000313" key="3">
    <source>
        <dbReference type="Proteomes" id="UP000218231"/>
    </source>
</evidence>
<dbReference type="Gene3D" id="3.90.1200.10">
    <property type="match status" value="1"/>
</dbReference>
<protein>
    <recommendedName>
        <fullName evidence="1">CHK kinase-like domain-containing protein</fullName>
    </recommendedName>
</protein>
<dbReference type="PANTHER" id="PTHR23020">
    <property type="entry name" value="UNCHARACTERIZED NUCLEAR HORMONE RECEPTOR-RELATED"/>
    <property type="match status" value="1"/>
</dbReference>
<reference evidence="2 3" key="1">
    <citation type="journal article" date="2017" name="Curr. Biol.">
        <title>Genome architecture and evolution of a unichromosomal asexual nematode.</title>
        <authorList>
            <person name="Fradin H."/>
            <person name="Zegar C."/>
            <person name="Gutwein M."/>
            <person name="Lucas J."/>
            <person name="Kovtun M."/>
            <person name="Corcoran D."/>
            <person name="Baugh L.R."/>
            <person name="Kiontke K."/>
            <person name="Gunsalus K."/>
            <person name="Fitch D.H."/>
            <person name="Piano F."/>
        </authorList>
    </citation>
    <scope>NUCLEOTIDE SEQUENCE [LARGE SCALE GENOMIC DNA]</scope>
    <source>
        <strain evidence="2">PF1309</strain>
    </source>
</reference>
<dbReference type="AlphaFoldDB" id="A0A2A2J7K7"/>
<comment type="caution">
    <text evidence="2">The sequence shown here is derived from an EMBL/GenBank/DDBJ whole genome shotgun (WGS) entry which is preliminary data.</text>
</comment>
<dbReference type="EMBL" id="LIAE01010635">
    <property type="protein sequence ID" value="PAV57492.1"/>
    <property type="molecule type" value="Genomic_DNA"/>
</dbReference>
<organism evidence="2 3">
    <name type="scientific">Diploscapter pachys</name>
    <dbReference type="NCBI Taxonomy" id="2018661"/>
    <lineage>
        <taxon>Eukaryota</taxon>
        <taxon>Metazoa</taxon>
        <taxon>Ecdysozoa</taxon>
        <taxon>Nematoda</taxon>
        <taxon>Chromadorea</taxon>
        <taxon>Rhabditida</taxon>
        <taxon>Rhabditina</taxon>
        <taxon>Rhabditomorpha</taxon>
        <taxon>Rhabditoidea</taxon>
        <taxon>Rhabditidae</taxon>
        <taxon>Diploscapter</taxon>
    </lineage>
</organism>
<evidence type="ECO:0000313" key="2">
    <source>
        <dbReference type="EMBL" id="PAV57492.1"/>
    </source>
</evidence>
<dbReference type="SUPFAM" id="SSF56112">
    <property type="entry name" value="Protein kinase-like (PK-like)"/>
    <property type="match status" value="1"/>
</dbReference>
<sequence>MIVTYRLNIFSNKQSLFFYFSFIIINSVPPMTSPSSKLVAPGLGLLQTHIDWDDMQRLCESAFGTETTFGQNKSVTNISLGKGSCSRLALINPDWQNQQNKNLPKEFVVKIPSIMNMIEVNAKKAEDGGSFWAMGEEVENMWEKQCRKLLNTECTVYDMMKSTNSKNIKIPKIFATNPFKETNDLKGNIIMEFIRSDDFRIEDNLSFEEFKPILKSIAAIQAMGSKIDESVENAIPPSNEYEIFATIFPEETKKNIIAQFYEMDSGSLPKNLIGKLAKIIDRLLSHEYMKEIDNLSGIPKVFCHGDFWPSNILWKGHEVQAIIDWQTSHFGALATDLCRFLPCAMSGRERREKLDDILSTLHRYMVEEMGGKELYSLEQLKTSFDYMMPVKTFIALLTIQLYFDFDREKLKPNNIEIVDRAKEKTLALLEDTIEIYEKIHGTIDI</sequence>